<dbReference type="EMBL" id="BRZM01004707">
    <property type="protein sequence ID" value="GLD59052.1"/>
    <property type="molecule type" value="Genomic_DNA"/>
</dbReference>
<dbReference type="EMBL" id="BRZM01004708">
    <property type="protein sequence ID" value="GLD59063.1"/>
    <property type="molecule type" value="Genomic_DNA"/>
</dbReference>
<protein>
    <submittedName>
        <fullName evidence="1">Connector enhancer of kinase suppressor of ras 1 isoform X1</fullName>
    </submittedName>
</protein>
<dbReference type="InterPro" id="IPR036034">
    <property type="entry name" value="PDZ_sf"/>
</dbReference>
<dbReference type="InterPro" id="IPR051566">
    <property type="entry name" value="CNKSR"/>
</dbReference>
<dbReference type="GO" id="GO:0016301">
    <property type="term" value="F:kinase activity"/>
    <property type="evidence" value="ECO:0007669"/>
    <property type="project" value="UniProtKB-KW"/>
</dbReference>
<dbReference type="Proteomes" id="UP001279410">
    <property type="component" value="Unassembled WGS sequence"/>
</dbReference>
<comment type="caution">
    <text evidence="1">The sequence shown here is derived from an EMBL/GenBank/DDBJ whole genome shotgun (WGS) entry which is preliminary data.</text>
</comment>
<keyword evidence="1" id="KW-0808">Transferase</keyword>
<keyword evidence="3" id="KW-1185">Reference proteome</keyword>
<evidence type="ECO:0000313" key="2">
    <source>
        <dbReference type="EMBL" id="GLD59063.1"/>
    </source>
</evidence>
<dbReference type="Gene3D" id="2.30.42.10">
    <property type="match status" value="1"/>
</dbReference>
<name>A0AAD3MPR4_LATJO</name>
<dbReference type="PANTHER" id="PTHR12844">
    <property type="entry name" value="CONNECTOR ENCHANCER OF KINASE SUPPRESSOR OF RAS"/>
    <property type="match status" value="1"/>
</dbReference>
<reference evidence="1" key="1">
    <citation type="submission" date="2022-08" db="EMBL/GenBank/DDBJ databases">
        <title>Genome sequencing of akame (Lates japonicus).</title>
        <authorList>
            <person name="Hashiguchi Y."/>
            <person name="Takahashi H."/>
        </authorList>
    </citation>
    <scope>NUCLEOTIDE SEQUENCE</scope>
    <source>
        <strain evidence="1">Kochi</strain>
    </source>
</reference>
<accession>A0AAD3MPR4</accession>
<gene>
    <name evidence="1" type="ORF">AKAME5_002889100</name>
    <name evidence="2" type="ORF">AKAME5_002889300</name>
</gene>
<sequence length="85" mass="9628">MCHAPIVNSIWNKQLQPSNDVYVKILAGDEVIQVNDQIVVGWSRANLVKKLRENPSGVTLVLKKIPASLRRKDQIQQISIQVRDL</sequence>
<proteinExistence type="predicted"/>
<keyword evidence="1" id="KW-0418">Kinase</keyword>
<dbReference type="SUPFAM" id="SSF50156">
    <property type="entry name" value="PDZ domain-like"/>
    <property type="match status" value="1"/>
</dbReference>
<organism evidence="1 3">
    <name type="scientific">Lates japonicus</name>
    <name type="common">Japanese lates</name>
    <dbReference type="NCBI Taxonomy" id="270547"/>
    <lineage>
        <taxon>Eukaryota</taxon>
        <taxon>Metazoa</taxon>
        <taxon>Chordata</taxon>
        <taxon>Craniata</taxon>
        <taxon>Vertebrata</taxon>
        <taxon>Euteleostomi</taxon>
        <taxon>Actinopterygii</taxon>
        <taxon>Neopterygii</taxon>
        <taxon>Teleostei</taxon>
        <taxon>Neoteleostei</taxon>
        <taxon>Acanthomorphata</taxon>
        <taxon>Carangaria</taxon>
        <taxon>Carangaria incertae sedis</taxon>
        <taxon>Centropomidae</taxon>
        <taxon>Lates</taxon>
    </lineage>
</organism>
<dbReference type="AlphaFoldDB" id="A0AAD3MPR4"/>
<dbReference type="PANTHER" id="PTHR12844:SF10">
    <property type="entry name" value="CONNECTOR ENHANCER OF KINASE SUPPRESSOR OF RAS 1"/>
    <property type="match status" value="1"/>
</dbReference>
<evidence type="ECO:0000313" key="1">
    <source>
        <dbReference type="EMBL" id="GLD59052.1"/>
    </source>
</evidence>
<evidence type="ECO:0000313" key="3">
    <source>
        <dbReference type="Proteomes" id="UP001279410"/>
    </source>
</evidence>